<keyword evidence="2" id="KW-1185">Reference proteome</keyword>
<evidence type="ECO:0008006" key="3">
    <source>
        <dbReference type="Google" id="ProtNLM"/>
    </source>
</evidence>
<organism evidence="1 2">
    <name type="scientific">Planosporangium flavigriseum</name>
    <dbReference type="NCBI Taxonomy" id="373681"/>
    <lineage>
        <taxon>Bacteria</taxon>
        <taxon>Bacillati</taxon>
        <taxon>Actinomycetota</taxon>
        <taxon>Actinomycetes</taxon>
        <taxon>Micromonosporales</taxon>
        <taxon>Micromonosporaceae</taxon>
        <taxon>Planosporangium</taxon>
    </lineage>
</organism>
<sequence length="326" mass="36091">MWSWSGRAIERRGLPAYAVRGGLEHVGEIRIGTASWTDKTLLASGWYPSTANTAEKRLAHYARQFPIVEVDATYYAPPAEQTARLWAQRTPAEFTFNVKAFSLLTGHPSKPTALPVDLRPETEKKNIYPKDLAPQVYEDLWSRFLSALDPLADAGKLGVILFQFPPWFTISRSNKQYILEVAERCKPMRVAVEFRHASWFAGDNAAETLGFLREHDLPFVAVDMPQGYRSSVPPVLAATSDLAVVRFHGHSDGWESHDIQEKFGYFYSDAELGDWAPRLRSLAAAVDQTHVLFNNCAGANAQLNAAEMARLLGAGRGEVAAVGGAE</sequence>
<evidence type="ECO:0000313" key="2">
    <source>
        <dbReference type="Proteomes" id="UP000653674"/>
    </source>
</evidence>
<dbReference type="EMBL" id="BONU01000038">
    <property type="protein sequence ID" value="GIG75828.1"/>
    <property type="molecule type" value="Genomic_DNA"/>
</dbReference>
<dbReference type="Pfam" id="PF01904">
    <property type="entry name" value="DUF72"/>
    <property type="match status" value="1"/>
</dbReference>
<dbReference type="Proteomes" id="UP000653674">
    <property type="component" value="Unassembled WGS sequence"/>
</dbReference>
<reference evidence="1" key="1">
    <citation type="submission" date="2021-01" db="EMBL/GenBank/DDBJ databases">
        <title>Whole genome shotgun sequence of Planosporangium flavigriseum NBRC 105377.</title>
        <authorList>
            <person name="Komaki H."/>
            <person name="Tamura T."/>
        </authorList>
    </citation>
    <scope>NUCLEOTIDE SEQUENCE</scope>
    <source>
        <strain evidence="1">NBRC 105377</strain>
    </source>
</reference>
<evidence type="ECO:0000313" key="1">
    <source>
        <dbReference type="EMBL" id="GIG75828.1"/>
    </source>
</evidence>
<protein>
    <recommendedName>
        <fullName evidence="3">DUF72 domain-containing protein</fullName>
    </recommendedName>
</protein>
<dbReference type="AlphaFoldDB" id="A0A8J3PPE8"/>
<comment type="caution">
    <text evidence="1">The sequence shown here is derived from an EMBL/GenBank/DDBJ whole genome shotgun (WGS) entry which is preliminary data.</text>
</comment>
<dbReference type="InterPro" id="IPR002763">
    <property type="entry name" value="DUF72"/>
</dbReference>
<dbReference type="SUPFAM" id="SSF117396">
    <property type="entry name" value="TM1631-like"/>
    <property type="match status" value="1"/>
</dbReference>
<dbReference type="PANTHER" id="PTHR30348:SF13">
    <property type="entry name" value="UPF0759 PROTEIN YUNF"/>
    <property type="match status" value="1"/>
</dbReference>
<dbReference type="InterPro" id="IPR036520">
    <property type="entry name" value="UPF0759_sf"/>
</dbReference>
<accession>A0A8J3PPE8</accession>
<proteinExistence type="predicted"/>
<dbReference type="Gene3D" id="3.20.20.410">
    <property type="entry name" value="Protein of unknown function UPF0759"/>
    <property type="match status" value="1"/>
</dbReference>
<name>A0A8J3PPE8_9ACTN</name>
<gene>
    <name evidence="1" type="ORF">Pfl04_42320</name>
</gene>
<dbReference type="PANTHER" id="PTHR30348">
    <property type="entry name" value="UNCHARACTERIZED PROTEIN YECE"/>
    <property type="match status" value="1"/>
</dbReference>